<name>U1N3U9_9EURY</name>
<dbReference type="HOGENOM" id="CLU_2985628_0_0_2"/>
<organism evidence="1 2">
    <name type="scientific">Haloquadratum walsbyi J07HQW1</name>
    <dbReference type="NCBI Taxonomy" id="1238424"/>
    <lineage>
        <taxon>Archaea</taxon>
        <taxon>Methanobacteriati</taxon>
        <taxon>Methanobacteriota</taxon>
        <taxon>Stenosarchaea group</taxon>
        <taxon>Halobacteria</taxon>
        <taxon>Halobacteriales</taxon>
        <taxon>Haloferacaceae</taxon>
        <taxon>Haloquadratum</taxon>
    </lineage>
</organism>
<reference evidence="1 2" key="1">
    <citation type="journal article" date="2013" name="PLoS ONE">
        <title>Assembly-driven community genomics of a hypersaline microbial ecosystem.</title>
        <authorList>
            <person name="Podell S."/>
            <person name="Ugalde J.A."/>
            <person name="Narasingarao P."/>
            <person name="Banfield J.F."/>
            <person name="Heidelberg K.B."/>
            <person name="Allen E.E."/>
        </authorList>
    </citation>
    <scope>NUCLEOTIDE SEQUENCE [LARGE SCALE GENOMIC DNA]</scope>
    <source>
        <strain evidence="2">J07HQW1</strain>
    </source>
</reference>
<gene>
    <name evidence="1" type="ORF">J07HQW1_01090</name>
</gene>
<proteinExistence type="predicted"/>
<sequence>MTFLFDSSIVEDERALRPHRLAVEGGERDIALVDVHATHSLGGIRFGHVKLPRDRDV</sequence>
<dbReference type="EMBL" id="KE356560">
    <property type="protein sequence ID" value="ERG91058.1"/>
    <property type="molecule type" value="Genomic_DNA"/>
</dbReference>
<evidence type="ECO:0000313" key="2">
    <source>
        <dbReference type="Proteomes" id="UP000030649"/>
    </source>
</evidence>
<dbReference type="Proteomes" id="UP000030649">
    <property type="component" value="Unassembled WGS sequence"/>
</dbReference>
<evidence type="ECO:0000313" key="1">
    <source>
        <dbReference type="EMBL" id="ERG91058.1"/>
    </source>
</evidence>
<accession>U1N3U9</accession>
<protein>
    <submittedName>
        <fullName evidence="1">Uncharacterized protein</fullName>
    </submittedName>
</protein>
<dbReference type="AlphaFoldDB" id="U1N3U9"/>
<dbReference type="STRING" id="1238424.J07HQW1_01090"/>